<gene>
    <name evidence="1" type="ORF">ERS852497_00368</name>
</gene>
<dbReference type="InterPro" id="IPR016024">
    <property type="entry name" value="ARM-type_fold"/>
</dbReference>
<dbReference type="SUPFAM" id="SSF48371">
    <property type="entry name" value="ARM repeat"/>
    <property type="match status" value="1"/>
</dbReference>
<accession>A0A174GSC8</accession>
<organism evidence="1 2">
    <name type="scientific">Agathobacter rectalis</name>
    <dbReference type="NCBI Taxonomy" id="39491"/>
    <lineage>
        <taxon>Bacteria</taxon>
        <taxon>Bacillati</taxon>
        <taxon>Bacillota</taxon>
        <taxon>Clostridia</taxon>
        <taxon>Lachnospirales</taxon>
        <taxon>Lachnospiraceae</taxon>
        <taxon>Agathobacter</taxon>
    </lineage>
</organism>
<dbReference type="Proteomes" id="UP000095602">
    <property type="component" value="Unassembled WGS sequence"/>
</dbReference>
<evidence type="ECO:0000313" key="1">
    <source>
        <dbReference type="EMBL" id="CUO65373.1"/>
    </source>
</evidence>
<proteinExistence type="predicted"/>
<evidence type="ECO:0000313" key="2">
    <source>
        <dbReference type="Proteomes" id="UP000095602"/>
    </source>
</evidence>
<dbReference type="EMBL" id="CZAJ01000002">
    <property type="protein sequence ID" value="CUO65373.1"/>
    <property type="molecule type" value="Genomic_DNA"/>
</dbReference>
<reference evidence="1 2" key="1">
    <citation type="submission" date="2015-09" db="EMBL/GenBank/DDBJ databases">
        <authorList>
            <consortium name="Pathogen Informatics"/>
        </authorList>
    </citation>
    <scope>NUCLEOTIDE SEQUENCE [LARGE SCALE GENOMIC DNA]</scope>
    <source>
        <strain evidence="1 2">2789STDY5834884</strain>
    </source>
</reference>
<name>A0A174GSC8_9FIRM</name>
<dbReference type="RefSeq" id="WP_055272474.1">
    <property type="nucleotide sequence ID" value="NZ_CZAJ01000002.1"/>
</dbReference>
<sequence>MSDPKLIIKTLLDNSQLKSGLSDMNSMVSGASAKVGTFAKVGAAAVGTAVTAGTTAATALVKKSVEGYATFEQMVGGVETLFGAGGQSMEEYAQSTGKTVGEIEGKYNSLMTAQTTMLNNANNAYKTAGLSANNYMETVTSFSASLIQSLGGDTEKAASYADRAITDMSDNSNKLGTNMRDIQNAYQGFAKQNYTMLDNLKLGYGGTQEEMKRLIKDASQMTDVQQKLGVTVDESSLSFGNIVNAISVMQESLGIAGTTSKEAATTIEGSLNSAKAAWENLVVGMADDNADFDTLVQNFVDTASTAVENMLPRIEIALTGLGQLIEKLLPVIVQKVPEIIMQTLPGLINAGIQMVSALGQGLMQYLPELISYATQLVVQLVQGLVSALPKIVEFASRLIQTIVTSLVNAAPDLIDAGKELIKFLVNGIAENLPNIVQTITDLISNINSFWAENGPEFIKWGTDLLSNLIAGITQAVPVLLQNLPGIIQSMVEGLLNNGPVLIECGLKLLLQLIEGILSCIPDILAAIPQIIAAIVEAFVNYDWLGLGTEVINFVKDGMGESWDNIVAFFTETIPNFIQSIFDWFNELPGKLLEWGQNVYTTVTTAISDMVTAAVEFISELPDKIAYWIGFALGKFVEWGINLVNWAVTAIPEFINNVITFISELPGKIAYWIGNALANIVEWGSNLKQKATEAGSNFVSSVISFFSNLPGKMWNFLVNAVSKIVTWRSNMIEKGKAAAKGLFDSVVNGLANLPNKIMSTGKNIVSGLWKGIKGAWSGLTKKVSNLAGNLLQGFKDALGIHSPSRKFKWVGEMCVAGVDEPIADYNPYDTLNKSIKANASTMKANFVGSGSYAATYNAVYDYDAQAQATARALKGMSVNIDGRRAGKLLTPYVDQFQGELART</sequence>
<dbReference type="AlphaFoldDB" id="A0A174GSC8"/>
<protein>
    <submittedName>
        <fullName evidence="1">Phage-related protein</fullName>
    </submittedName>
</protein>